<evidence type="ECO:0000313" key="4">
    <source>
        <dbReference type="EMBL" id="KRM61578.1"/>
    </source>
</evidence>
<dbReference type="STRING" id="1423813.FC26_GL001653"/>
<comment type="similarity">
    <text evidence="1 2">Belongs to the BioY family.</text>
</comment>
<organism evidence="4 5">
    <name type="scientific">Paucilactobacillus vaccinostercus DSM 20634</name>
    <dbReference type="NCBI Taxonomy" id="1423813"/>
    <lineage>
        <taxon>Bacteria</taxon>
        <taxon>Bacillati</taxon>
        <taxon>Bacillota</taxon>
        <taxon>Bacilli</taxon>
        <taxon>Lactobacillales</taxon>
        <taxon>Lactobacillaceae</taxon>
        <taxon>Paucilactobacillus</taxon>
    </lineage>
</organism>
<feature type="transmembrane region" description="Helical" evidence="3">
    <location>
        <begin position="57"/>
        <end position="74"/>
    </location>
</feature>
<name>A0A0R2A4Z8_9LACO</name>
<reference evidence="4 5" key="1">
    <citation type="journal article" date="2015" name="Genome Announc.">
        <title>Expanding the biotechnology potential of lactobacilli through comparative genomics of 213 strains and associated genera.</title>
        <authorList>
            <person name="Sun Z."/>
            <person name="Harris H.M."/>
            <person name="McCann A."/>
            <person name="Guo C."/>
            <person name="Argimon S."/>
            <person name="Zhang W."/>
            <person name="Yang X."/>
            <person name="Jeffery I.B."/>
            <person name="Cooney J.C."/>
            <person name="Kagawa T.F."/>
            <person name="Liu W."/>
            <person name="Song Y."/>
            <person name="Salvetti E."/>
            <person name="Wrobel A."/>
            <person name="Rasinkangas P."/>
            <person name="Parkhill J."/>
            <person name="Rea M.C."/>
            <person name="O'Sullivan O."/>
            <person name="Ritari J."/>
            <person name="Douillard F.P."/>
            <person name="Paul Ross R."/>
            <person name="Yang R."/>
            <person name="Briner A.E."/>
            <person name="Felis G.E."/>
            <person name="de Vos W.M."/>
            <person name="Barrangou R."/>
            <person name="Klaenhammer T.R."/>
            <person name="Caufield P.W."/>
            <person name="Cui Y."/>
            <person name="Zhang H."/>
            <person name="O'Toole P.W."/>
        </authorList>
    </citation>
    <scope>NUCLEOTIDE SEQUENCE [LARGE SCALE GENOMIC DNA]</scope>
    <source>
        <strain evidence="4 5">DSM 20634</strain>
    </source>
</reference>
<feature type="transmembrane region" description="Helical" evidence="3">
    <location>
        <begin position="138"/>
        <end position="168"/>
    </location>
</feature>
<protein>
    <recommendedName>
        <fullName evidence="2">Biotin transporter</fullName>
    </recommendedName>
</protein>
<dbReference type="Proteomes" id="UP000051733">
    <property type="component" value="Unassembled WGS sequence"/>
</dbReference>
<dbReference type="Pfam" id="PF02632">
    <property type="entry name" value="BioY"/>
    <property type="match status" value="1"/>
</dbReference>
<dbReference type="PATRIC" id="fig|1423813.3.peg.1680"/>
<dbReference type="InterPro" id="IPR003784">
    <property type="entry name" value="BioY"/>
</dbReference>
<evidence type="ECO:0000313" key="5">
    <source>
        <dbReference type="Proteomes" id="UP000051733"/>
    </source>
</evidence>
<dbReference type="PANTHER" id="PTHR34295">
    <property type="entry name" value="BIOTIN TRANSPORTER BIOY"/>
    <property type="match status" value="1"/>
</dbReference>
<feature type="transmembrane region" description="Helical" evidence="3">
    <location>
        <begin position="108"/>
        <end position="132"/>
    </location>
</feature>
<accession>A0A0R2A4Z8</accession>
<keyword evidence="2" id="KW-1003">Cell membrane</keyword>
<dbReference type="PIRSF" id="PIRSF016661">
    <property type="entry name" value="BioY"/>
    <property type="match status" value="1"/>
</dbReference>
<evidence type="ECO:0000256" key="3">
    <source>
        <dbReference type="SAM" id="Phobius"/>
    </source>
</evidence>
<keyword evidence="2" id="KW-0813">Transport</keyword>
<dbReference type="PANTHER" id="PTHR34295:SF1">
    <property type="entry name" value="BIOTIN TRANSPORTER BIOY"/>
    <property type="match status" value="1"/>
</dbReference>
<feature type="transmembrane region" description="Helical" evidence="3">
    <location>
        <begin position="80"/>
        <end position="101"/>
    </location>
</feature>
<proteinExistence type="inferred from homology"/>
<keyword evidence="3" id="KW-0812">Transmembrane</keyword>
<comment type="subcellular location">
    <subcellularLocation>
        <location evidence="2">Cell membrane</location>
        <topology evidence="2">Multi-pass membrane protein</topology>
    </subcellularLocation>
</comment>
<dbReference type="EMBL" id="AYYY01000025">
    <property type="protein sequence ID" value="KRM61578.1"/>
    <property type="molecule type" value="Genomic_DNA"/>
</dbReference>
<gene>
    <name evidence="4" type="ORF">FC26_GL001653</name>
</gene>
<evidence type="ECO:0000256" key="2">
    <source>
        <dbReference type="PIRNR" id="PIRNR016661"/>
    </source>
</evidence>
<dbReference type="AlphaFoldDB" id="A0A0R2A4Z8"/>
<dbReference type="GO" id="GO:0005886">
    <property type="term" value="C:plasma membrane"/>
    <property type="evidence" value="ECO:0007669"/>
    <property type="project" value="UniProtKB-SubCell"/>
</dbReference>
<evidence type="ECO:0000256" key="1">
    <source>
        <dbReference type="ARBA" id="ARBA00010692"/>
    </source>
</evidence>
<keyword evidence="2 3" id="KW-0472">Membrane</keyword>
<comment type="caution">
    <text evidence="4">The sequence shown here is derived from an EMBL/GenBank/DDBJ whole genome shotgun (WGS) entry which is preliminary data.</text>
</comment>
<sequence>MGKSRLKENLFAAELAIFLAISAQLTIPLPLVPLTGQTLAVGVLASITSYRLANKSLIVYVLLGLIGLPVYASAGAGVGVLFGPLGGFIWGFFIQAWLIIACRRRPTFGYLVFGNFVGGLAQLIIGSLWLMAFNHLSLMAAAASGLIPFLIPGAIKAVLAAMVANILLAKVKLPFHVNER</sequence>
<dbReference type="GO" id="GO:0015225">
    <property type="term" value="F:biotin transmembrane transporter activity"/>
    <property type="evidence" value="ECO:0007669"/>
    <property type="project" value="UniProtKB-UniRule"/>
</dbReference>
<keyword evidence="3" id="KW-1133">Transmembrane helix</keyword>
<keyword evidence="5" id="KW-1185">Reference proteome</keyword>
<dbReference type="Gene3D" id="1.10.1760.20">
    <property type="match status" value="1"/>
</dbReference>
<dbReference type="RefSeq" id="WP_235809479.1">
    <property type="nucleotide sequence ID" value="NZ_AYYY01000025.1"/>
</dbReference>